<accession>A0A1Z1LXJ5</accession>
<reference evidence="1 2" key="1">
    <citation type="submission" date="2017-04" db="EMBL/GenBank/DDBJ databases">
        <title>Environmental T4-family bacteriophages evolve to escape abortive infection via multiple routes in a bacterial host employing altruistic suicide through Type III toxin-antitoxin systems.</title>
        <authorList>
            <person name="Chen B."/>
            <person name="Salmond G.P.C."/>
            <person name="Akusobi C."/>
            <person name="Fang X."/>
        </authorList>
    </citation>
    <scope>NUCLEOTIDE SEQUENCE [LARGE SCALE GENOMIC DNA]</scope>
</reference>
<dbReference type="OrthoDB" id="15406at10239"/>
<dbReference type="KEGG" id="vg:40085547"/>
<dbReference type="GeneID" id="40085547"/>
<evidence type="ECO:0000313" key="1">
    <source>
        <dbReference type="EMBL" id="ARW57561.1"/>
    </source>
</evidence>
<dbReference type="Proteomes" id="UP000225148">
    <property type="component" value="Segment"/>
</dbReference>
<proteinExistence type="predicted"/>
<organism evidence="1 2">
    <name type="scientific">Serratia phage CHI14</name>
    <dbReference type="NCBI Taxonomy" id="2006941"/>
    <lineage>
        <taxon>Viruses</taxon>
        <taxon>Duplodnaviria</taxon>
        <taxon>Heunggongvirae</taxon>
        <taxon>Uroviricota</taxon>
        <taxon>Caudoviricetes</taxon>
        <taxon>Pantevenvirales</taxon>
        <taxon>Straboviridae</taxon>
        <taxon>Tevenvirinae</taxon>
        <taxon>Winklervirus</taxon>
        <taxon>Winklervirus chi14</taxon>
    </lineage>
</organism>
<keyword evidence="2" id="KW-1185">Reference proteome</keyword>
<protein>
    <submittedName>
        <fullName evidence="1">Uncharacterized protein</fullName>
    </submittedName>
</protein>
<dbReference type="RefSeq" id="YP_009609463.1">
    <property type="nucleotide sequence ID" value="NC_041996.1"/>
</dbReference>
<sequence length="201" mass="22379">MLKFKEFISEATERMTKDKWQAAYDSIKGTKTTTEFFKAVKDMYGFSTDNQKDYYKASKAFKAIIAGGGTAKSAPKATPAPKSAPVAKAVVAPKAAPSKPAPKPVAGPKFNFDTSSLVKKYKQLSSLINEIESETNVLVREYAKLRNNQHMNNLETPDLYNLYLTIESLRYTQPLHKEISNKLRNAGTLAADAARYEKSRK</sequence>
<name>A0A1Z1LXJ5_9CAUD</name>
<evidence type="ECO:0000313" key="2">
    <source>
        <dbReference type="Proteomes" id="UP000225148"/>
    </source>
</evidence>
<dbReference type="EMBL" id="MF036690">
    <property type="protein sequence ID" value="ARW57561.1"/>
    <property type="molecule type" value="Genomic_DNA"/>
</dbReference>